<organism evidence="3 4">
    <name type="scientific">Metabacillus malikii</name>
    <dbReference type="NCBI Taxonomy" id="1504265"/>
    <lineage>
        <taxon>Bacteria</taxon>
        <taxon>Bacillati</taxon>
        <taxon>Bacillota</taxon>
        <taxon>Bacilli</taxon>
        <taxon>Bacillales</taxon>
        <taxon>Bacillaceae</taxon>
        <taxon>Metabacillus</taxon>
    </lineage>
</organism>
<evidence type="ECO:0000256" key="2">
    <source>
        <dbReference type="SAM" id="Phobius"/>
    </source>
</evidence>
<dbReference type="InterPro" id="IPR024563">
    <property type="entry name" value="YqhR"/>
</dbReference>
<name>A0ABT9ZI38_9BACI</name>
<keyword evidence="2" id="KW-1133">Transmembrane helix</keyword>
<keyword evidence="2" id="KW-0472">Membrane</keyword>
<protein>
    <submittedName>
        <fullName evidence="3">Uncharacterized protein</fullName>
    </submittedName>
</protein>
<feature type="compositionally biased region" description="Basic and acidic residues" evidence="1">
    <location>
        <begin position="1"/>
        <end position="22"/>
    </location>
</feature>
<keyword evidence="4" id="KW-1185">Reference proteome</keyword>
<gene>
    <name evidence="3" type="ORF">J2S19_003224</name>
</gene>
<proteinExistence type="predicted"/>
<feature type="region of interest" description="Disordered" evidence="1">
    <location>
        <begin position="1"/>
        <end position="24"/>
    </location>
</feature>
<evidence type="ECO:0000313" key="4">
    <source>
        <dbReference type="Proteomes" id="UP001234495"/>
    </source>
</evidence>
<dbReference type="Pfam" id="PF11085">
    <property type="entry name" value="YqhR"/>
    <property type="match status" value="1"/>
</dbReference>
<comment type="caution">
    <text evidence="3">The sequence shown here is derived from an EMBL/GenBank/DDBJ whole genome shotgun (WGS) entry which is preliminary data.</text>
</comment>
<reference evidence="3 4" key="1">
    <citation type="submission" date="2023-07" db="EMBL/GenBank/DDBJ databases">
        <title>Genomic Encyclopedia of Type Strains, Phase IV (KMG-IV): sequencing the most valuable type-strain genomes for metagenomic binning, comparative biology and taxonomic classification.</title>
        <authorList>
            <person name="Goeker M."/>
        </authorList>
    </citation>
    <scope>NUCLEOTIDE SEQUENCE [LARGE SCALE GENOMIC DNA]</scope>
    <source>
        <strain evidence="3 4">DSM 29005</strain>
    </source>
</reference>
<accession>A0ABT9ZI38</accession>
<sequence>MTDKKKMEKDNPTLEQNKKEPKMSQMGKVVTTGLFGGIFWSLLAYLASILNFMEISPKLILQPIALGEWKNNTLGEFIGIILIGILSIGVALVYYAILKRFKSMWVGIAYGAILWGLVFFILNPLFPDIKEIFELSRKTIVTSICLYVLYGLFVGYSISFDYNELTLAEEN</sequence>
<dbReference type="EMBL" id="JAUSUD010000016">
    <property type="protein sequence ID" value="MDQ0231939.1"/>
    <property type="molecule type" value="Genomic_DNA"/>
</dbReference>
<keyword evidence="2" id="KW-0812">Transmembrane</keyword>
<feature type="transmembrane region" description="Helical" evidence="2">
    <location>
        <begin position="29"/>
        <end position="53"/>
    </location>
</feature>
<dbReference type="Proteomes" id="UP001234495">
    <property type="component" value="Unassembled WGS sequence"/>
</dbReference>
<feature type="transmembrane region" description="Helical" evidence="2">
    <location>
        <begin position="74"/>
        <end position="97"/>
    </location>
</feature>
<feature type="transmembrane region" description="Helical" evidence="2">
    <location>
        <begin position="103"/>
        <end position="126"/>
    </location>
</feature>
<evidence type="ECO:0000313" key="3">
    <source>
        <dbReference type="EMBL" id="MDQ0231939.1"/>
    </source>
</evidence>
<evidence type="ECO:0000256" key="1">
    <source>
        <dbReference type="SAM" id="MobiDB-lite"/>
    </source>
</evidence>
<feature type="transmembrane region" description="Helical" evidence="2">
    <location>
        <begin position="138"/>
        <end position="158"/>
    </location>
</feature>